<sequence>MIIVMLRQVEKAKARNAPDLNDLLYNLRQECSAKRMSFDNLKVFTSDDLITATLNPLSRIDLCKYYALMVDLLSEVTPIEHKTLKTMPLVTNDIPTPLDNVTVAHHEIGQVIETRYHKHSASFSSLSELHKLQHLDVMNDELAVYNLGVAGNMFDCMFIDDNGKTVSCSSLSNWNGGVSFCSLMPRMTSKDEVHTIVRRLAGLPTNARLCRDSDVTHVRYHVGRAITYILSKYAISSWSIGFDEIGAPTFHFNAVRDDRPIPSTCCARPKPVKEQKRIDNNMGKRHYHTWRMLGDATGNTSTPVDCTVRGRKTKSSKKNTDCMPRKYRITKAITTCTAQVLQYDEIRKPSDAQLSTVTSGYAQSPTTFSLDDNAEYPPLGVQIISDAFSGMSCWSP</sequence>
<organism evidence="1">
    <name type="scientific">Callinectes sapidus reovirus 2</name>
    <dbReference type="NCBI Taxonomy" id="2789658"/>
    <lineage>
        <taxon>Viruses</taxon>
        <taxon>Riboviria</taxon>
        <taxon>Orthornavirae</taxon>
        <taxon>Duplornaviricota</taxon>
        <taxon>Resentoviricetes</taxon>
        <taxon>Reovirales</taxon>
        <taxon>Sedoreoviridae</taxon>
        <taxon>Cardoreovirus</taxon>
        <taxon>Cardoreovirus callinectes</taxon>
    </lineage>
</organism>
<reference evidence="1" key="1">
    <citation type="submission" date="2021-07" db="EMBL/GenBank/DDBJ databases">
        <title>Viral infections in Callinectes danae (Crustacea, Portunidae): phylogenetic and genetic characterization of CsRV2 and the discovery of a new bunyavirus.</title>
        <authorList>
            <person name="Tavares C.P.S."/>
            <person name="Cibulski S.P."/>
            <person name="Castilho-Westphal G.G."/>
            <person name="Zhao M."/>
            <person name="Silva U.A.T."/>
            <person name="Schott E.J."/>
            <person name="Ostrensky A."/>
        </authorList>
    </citation>
    <scope>NUCLEOTIDE SEQUENCE</scope>
    <source>
        <strain evidence="1">BR37</strain>
    </source>
</reference>
<accession>A0A8K1M8U7</accession>
<name>A0A8K1M8U7_9REOV</name>
<dbReference type="EMBL" id="MZ508298">
    <property type="protein sequence ID" value="UBN09127.1"/>
    <property type="molecule type" value="Genomic_RNA"/>
</dbReference>
<evidence type="ECO:0000313" key="1">
    <source>
        <dbReference type="EMBL" id="UBN09127.1"/>
    </source>
</evidence>
<protein>
    <submittedName>
        <fullName evidence="1">VP6</fullName>
    </submittedName>
</protein>
<proteinExistence type="predicted"/>